<gene>
    <name evidence="1" type="ORF">GCWU000325_00339</name>
</gene>
<sequence>MAGVRRVKSETVSLFSSGGTYRKKTAPIGKGVNRGCYEMGITST</sequence>
<dbReference type="AlphaFoldDB" id="C9LDR7"/>
<dbReference type="EMBL" id="ACIJ02000007">
    <property type="protein sequence ID" value="EEX72678.1"/>
    <property type="molecule type" value="Genomic_DNA"/>
</dbReference>
<name>C9LDR7_9BACT</name>
<proteinExistence type="predicted"/>
<evidence type="ECO:0000313" key="2">
    <source>
        <dbReference type="Proteomes" id="UP000003460"/>
    </source>
</evidence>
<dbReference type="HOGENOM" id="CLU_3220319_0_0_10"/>
<keyword evidence="2" id="KW-1185">Reference proteome</keyword>
<reference evidence="1" key="1">
    <citation type="submission" date="2009-09" db="EMBL/GenBank/DDBJ databases">
        <authorList>
            <person name="Weinstock G."/>
            <person name="Sodergren E."/>
            <person name="Clifton S."/>
            <person name="Fulton L."/>
            <person name="Fulton B."/>
            <person name="Courtney L."/>
            <person name="Fronick C."/>
            <person name="Harrison M."/>
            <person name="Strong C."/>
            <person name="Farmer C."/>
            <person name="Delahaunty K."/>
            <person name="Markovic C."/>
            <person name="Hall O."/>
            <person name="Minx P."/>
            <person name="Tomlinson C."/>
            <person name="Mitreva M."/>
            <person name="Nelson J."/>
            <person name="Hou S."/>
            <person name="Wollam A."/>
            <person name="Pepin K.H."/>
            <person name="Johnson M."/>
            <person name="Bhonagiri V."/>
            <person name="Nash W.E."/>
            <person name="Warren W."/>
            <person name="Chinwalla A."/>
            <person name="Mardis E.R."/>
            <person name="Wilson R.K."/>
        </authorList>
    </citation>
    <scope>NUCLEOTIDE SEQUENCE [LARGE SCALE GENOMIC DNA]</scope>
    <source>
        <strain evidence="1">ATCC 51259</strain>
    </source>
</reference>
<accession>C9LDR7</accession>
<protein>
    <submittedName>
        <fullName evidence="1">Uncharacterized protein</fullName>
    </submittedName>
</protein>
<comment type="caution">
    <text evidence="1">The sequence shown here is derived from an EMBL/GenBank/DDBJ whole genome shotgun (WGS) entry which is preliminary data.</text>
</comment>
<dbReference type="Proteomes" id="UP000003460">
    <property type="component" value="Unassembled WGS sequence"/>
</dbReference>
<evidence type="ECO:0000313" key="1">
    <source>
        <dbReference type="EMBL" id="EEX72678.1"/>
    </source>
</evidence>
<organism evidence="1 2">
    <name type="scientific">Alloprevotella tannerae ATCC 51259</name>
    <dbReference type="NCBI Taxonomy" id="626522"/>
    <lineage>
        <taxon>Bacteria</taxon>
        <taxon>Pseudomonadati</taxon>
        <taxon>Bacteroidota</taxon>
        <taxon>Bacteroidia</taxon>
        <taxon>Bacteroidales</taxon>
        <taxon>Prevotellaceae</taxon>
        <taxon>Alloprevotella</taxon>
    </lineage>
</organism>